<dbReference type="GO" id="GO:0005524">
    <property type="term" value="F:ATP binding"/>
    <property type="evidence" value="ECO:0007669"/>
    <property type="project" value="UniProtKB-KW"/>
</dbReference>
<evidence type="ECO:0000313" key="12">
    <source>
        <dbReference type="Proteomes" id="UP000009875"/>
    </source>
</evidence>
<dbReference type="CDD" id="cd00268">
    <property type="entry name" value="DEADc"/>
    <property type="match status" value="1"/>
</dbReference>
<dbReference type="RefSeq" id="WP_003777838.1">
    <property type="nucleotide sequence ID" value="NZ_JH992958.1"/>
</dbReference>
<evidence type="ECO:0000256" key="7">
    <source>
        <dbReference type="SAM" id="MobiDB-lite"/>
    </source>
</evidence>
<keyword evidence="12" id="KW-1185">Reference proteome</keyword>
<proteinExistence type="inferred from homology"/>
<evidence type="ECO:0000256" key="2">
    <source>
        <dbReference type="ARBA" id="ARBA00022801"/>
    </source>
</evidence>
<evidence type="ECO:0000259" key="10">
    <source>
        <dbReference type="PROSITE" id="PS51195"/>
    </source>
</evidence>
<comment type="caution">
    <text evidence="11">The sequence shown here is derived from an EMBL/GenBank/DDBJ whole genome shotgun (WGS) entry which is preliminary data.</text>
</comment>
<evidence type="ECO:0000256" key="6">
    <source>
        <dbReference type="PROSITE-ProRule" id="PRU00552"/>
    </source>
</evidence>
<feature type="domain" description="DEAD-box RNA helicase Q" evidence="10">
    <location>
        <begin position="1"/>
        <end position="29"/>
    </location>
</feature>
<dbReference type="PATRIC" id="fig|883081.3.peg.915"/>
<dbReference type="Proteomes" id="UP000009875">
    <property type="component" value="Unassembled WGS sequence"/>
</dbReference>
<dbReference type="InterPro" id="IPR001650">
    <property type="entry name" value="Helicase_C-like"/>
</dbReference>
<dbReference type="PROSITE" id="PS51195">
    <property type="entry name" value="Q_MOTIF"/>
    <property type="match status" value="1"/>
</dbReference>
<dbReference type="PANTHER" id="PTHR47959:SF13">
    <property type="entry name" value="ATP-DEPENDENT RNA HELICASE RHLE"/>
    <property type="match status" value="1"/>
</dbReference>
<dbReference type="InterPro" id="IPR027417">
    <property type="entry name" value="P-loop_NTPase"/>
</dbReference>
<dbReference type="GO" id="GO:0016787">
    <property type="term" value="F:hydrolase activity"/>
    <property type="evidence" value="ECO:0007669"/>
    <property type="project" value="UniProtKB-KW"/>
</dbReference>
<dbReference type="HOGENOM" id="CLU_003041_21_1_9"/>
<dbReference type="GO" id="GO:0003724">
    <property type="term" value="F:RNA helicase activity"/>
    <property type="evidence" value="ECO:0007669"/>
    <property type="project" value="InterPro"/>
</dbReference>
<accession>K9EA96</accession>
<dbReference type="SMART" id="SM00490">
    <property type="entry name" value="HELICc"/>
    <property type="match status" value="1"/>
</dbReference>
<dbReference type="PANTHER" id="PTHR47959">
    <property type="entry name" value="ATP-DEPENDENT RNA HELICASE RHLE-RELATED"/>
    <property type="match status" value="1"/>
</dbReference>
<keyword evidence="1" id="KW-0547">Nucleotide-binding</keyword>
<keyword evidence="4" id="KW-0067">ATP-binding</keyword>
<dbReference type="InterPro" id="IPR014001">
    <property type="entry name" value="Helicase_ATP-bd"/>
</dbReference>
<dbReference type="CDD" id="cd18787">
    <property type="entry name" value="SF2_C_DEAD"/>
    <property type="match status" value="1"/>
</dbReference>
<dbReference type="Gene3D" id="3.40.50.300">
    <property type="entry name" value="P-loop containing nucleotide triphosphate hydrolases"/>
    <property type="match status" value="2"/>
</dbReference>
<dbReference type="OrthoDB" id="9805696at2"/>
<dbReference type="PROSITE" id="PS51192">
    <property type="entry name" value="HELICASE_ATP_BIND_1"/>
    <property type="match status" value="1"/>
</dbReference>
<organism evidence="11 12">
    <name type="scientific">Alloiococcus otitis ATCC 51267</name>
    <dbReference type="NCBI Taxonomy" id="883081"/>
    <lineage>
        <taxon>Bacteria</taxon>
        <taxon>Bacillati</taxon>
        <taxon>Bacillota</taxon>
        <taxon>Bacilli</taxon>
        <taxon>Lactobacillales</taxon>
        <taxon>Carnobacteriaceae</taxon>
        <taxon>Alloiococcus</taxon>
    </lineage>
</organism>
<feature type="domain" description="Helicase ATP-binding" evidence="8">
    <location>
        <begin position="32"/>
        <end position="202"/>
    </location>
</feature>
<dbReference type="Pfam" id="PF00270">
    <property type="entry name" value="DEAD"/>
    <property type="match status" value="1"/>
</dbReference>
<feature type="compositionally biased region" description="Basic residues" evidence="7">
    <location>
        <begin position="447"/>
        <end position="482"/>
    </location>
</feature>
<feature type="short sequence motif" description="Q motif" evidence="6">
    <location>
        <begin position="1"/>
        <end position="29"/>
    </location>
</feature>
<evidence type="ECO:0000256" key="1">
    <source>
        <dbReference type="ARBA" id="ARBA00022741"/>
    </source>
</evidence>
<dbReference type="PROSITE" id="PS51194">
    <property type="entry name" value="HELICASE_CTER"/>
    <property type="match status" value="1"/>
</dbReference>
<evidence type="ECO:0000256" key="4">
    <source>
        <dbReference type="ARBA" id="ARBA00022840"/>
    </source>
</evidence>
<comment type="similarity">
    <text evidence="5">Belongs to the DEAD box helicase family.</text>
</comment>
<dbReference type="InterPro" id="IPR044742">
    <property type="entry name" value="DEAD/DEAH_RhlB"/>
</dbReference>
<reference evidence="11 12" key="1">
    <citation type="submission" date="2012-09" db="EMBL/GenBank/DDBJ databases">
        <title>The Genome Sequence of Alloiococcus otitis ATCC 51267.</title>
        <authorList>
            <consortium name="The Broad Institute Genome Sequencing Platform"/>
            <person name="Earl A."/>
            <person name="Ward D."/>
            <person name="Feldgarden M."/>
            <person name="Gevers D."/>
            <person name="Huys G."/>
            <person name="Walker B."/>
            <person name="Young S.K."/>
            <person name="Zeng Q."/>
            <person name="Gargeya S."/>
            <person name="Fitzgerald M."/>
            <person name="Haas B."/>
            <person name="Abouelleil A."/>
            <person name="Alvarado L."/>
            <person name="Arachchi H.M."/>
            <person name="Berlin A.M."/>
            <person name="Chapman S.B."/>
            <person name="Goldberg J."/>
            <person name="Griggs A."/>
            <person name="Gujja S."/>
            <person name="Hansen M."/>
            <person name="Howarth C."/>
            <person name="Imamovic A."/>
            <person name="Larimer J."/>
            <person name="McCowen C."/>
            <person name="Montmayeur A."/>
            <person name="Murphy C."/>
            <person name="Neiman D."/>
            <person name="Pearson M."/>
            <person name="Priest M."/>
            <person name="Roberts A."/>
            <person name="Saif S."/>
            <person name="Shea T."/>
            <person name="Sisk P."/>
            <person name="Sykes S."/>
            <person name="Wortman J."/>
            <person name="Nusbaum C."/>
            <person name="Birren B."/>
        </authorList>
    </citation>
    <scope>NUCLEOTIDE SEQUENCE [LARGE SCALE GENOMIC DNA]</scope>
    <source>
        <strain evidence="11 12">ATCC 51267</strain>
    </source>
</reference>
<dbReference type="SMART" id="SM00487">
    <property type="entry name" value="DEXDc"/>
    <property type="match status" value="1"/>
</dbReference>
<feature type="region of interest" description="Disordered" evidence="7">
    <location>
        <begin position="432"/>
        <end position="482"/>
    </location>
</feature>
<dbReference type="SUPFAM" id="SSF52540">
    <property type="entry name" value="P-loop containing nucleoside triphosphate hydrolases"/>
    <property type="match status" value="1"/>
</dbReference>
<dbReference type="STRING" id="883081.HMPREF9698_00918"/>
<dbReference type="InterPro" id="IPR011545">
    <property type="entry name" value="DEAD/DEAH_box_helicase_dom"/>
</dbReference>
<dbReference type="GO" id="GO:0003676">
    <property type="term" value="F:nucleic acid binding"/>
    <property type="evidence" value="ECO:0007669"/>
    <property type="project" value="InterPro"/>
</dbReference>
<keyword evidence="3" id="KW-0347">Helicase</keyword>
<evidence type="ECO:0000256" key="3">
    <source>
        <dbReference type="ARBA" id="ARBA00022806"/>
    </source>
</evidence>
<evidence type="ECO:0000259" key="9">
    <source>
        <dbReference type="PROSITE" id="PS51194"/>
    </source>
</evidence>
<dbReference type="GO" id="GO:0005829">
    <property type="term" value="C:cytosol"/>
    <property type="evidence" value="ECO:0007669"/>
    <property type="project" value="TreeGrafter"/>
</dbReference>
<dbReference type="AlphaFoldDB" id="K9EA96"/>
<feature type="domain" description="Helicase C-terminal" evidence="9">
    <location>
        <begin position="213"/>
        <end position="373"/>
    </location>
</feature>
<dbReference type="eggNOG" id="COG0513">
    <property type="taxonomic scope" value="Bacteria"/>
</dbReference>
<keyword evidence="2" id="KW-0378">Hydrolase</keyword>
<evidence type="ECO:0000259" key="8">
    <source>
        <dbReference type="PROSITE" id="PS51192"/>
    </source>
</evidence>
<sequence>MNFLDLQLSPDLVKALSKKGYSQPTRIQVQTIPLLLEGKDVIGQAQTGTGKTAAYALPLLDLLDPDQARPQALILTPTRELASQVKGEIDSFGYFKSLKCLAIFGGVSIKDQIKALKQGSQILVATPGRLLDLLQRGKVDTSGVTRLVLDEADQMMDMGFIEDIKEILSYLGMLQQTALFSATLPDEVLTIAKDFIPNYHQVSLGSKSQPAQAVSQFFTKVKDSEKFQVLHAFLQVLDPKAALIFVRTKKRVDEMVQALQQMTYQVEGLHSDFSQKQRLAVMHRLKTGQSKLLVATDLAARGLDIDHISHVFNFDAPQDAESYTHRIGRTGRAGSQGMAITFFEPKEHGYLKKLEKEIGHKLQPLKPPTSSDLYYHKLDAAYQNVQSSLDQDDLVSLYPAAEDLLDHYPAKDLVALLVKVLTEDQISAQDVKLSPQKDLPHLERSGKKSKNKRGPNKGQRKRRQGKVDKNKRHRHKRRGKGP</sequence>
<evidence type="ECO:0008006" key="13">
    <source>
        <dbReference type="Google" id="ProtNLM"/>
    </source>
</evidence>
<gene>
    <name evidence="11" type="ORF">HMPREF9698_00918</name>
</gene>
<evidence type="ECO:0000313" key="11">
    <source>
        <dbReference type="EMBL" id="EKU93623.1"/>
    </source>
</evidence>
<dbReference type="InterPro" id="IPR014014">
    <property type="entry name" value="RNA_helicase_DEAD_Q_motif"/>
</dbReference>
<protein>
    <recommendedName>
        <fullName evidence="13">DEAD-box ATP-dependent RNA helicase CshA</fullName>
    </recommendedName>
</protein>
<dbReference type="Pfam" id="PF00271">
    <property type="entry name" value="Helicase_C"/>
    <property type="match status" value="1"/>
</dbReference>
<evidence type="ECO:0000256" key="5">
    <source>
        <dbReference type="ARBA" id="ARBA00038437"/>
    </source>
</evidence>
<name>K9EA96_9LACT</name>
<dbReference type="EMBL" id="AGXA01000018">
    <property type="protein sequence ID" value="EKU93623.1"/>
    <property type="molecule type" value="Genomic_DNA"/>
</dbReference>
<dbReference type="InterPro" id="IPR050079">
    <property type="entry name" value="DEAD_box_RNA_helicase"/>
</dbReference>